<evidence type="ECO:0000313" key="4">
    <source>
        <dbReference type="EMBL" id="AFZ81246.1"/>
    </source>
</evidence>
<feature type="domain" description="RRM" evidence="3">
    <location>
        <begin position="7"/>
        <end position="85"/>
    </location>
</feature>
<feature type="region of interest" description="Disordered" evidence="2">
    <location>
        <begin position="89"/>
        <end position="212"/>
    </location>
</feature>
<dbReference type="OrthoDB" id="439808at2759"/>
<dbReference type="STRING" id="1537102.L0B1X2"/>
<sequence length="212" mass="25946">MEKVTGYSLLIRNLRYSTSPQIVKETFERFGRIRDVYLPLDYNTRRPRGFGFVEYYEKEDVLEAVKAMDNADLDGSVITCCLAQDRRKSPNSMRRAYRGSRRGYDERRYRSRSRSYRDVRRSYSYGRRGRYDGDYYNGRRYSRDRSPERYSRDYRPVRDYRPHRDARRDYRPPMRDRRRDYEDRFQGEDRLSPRSQSPKRVEHSPERSSQDN</sequence>
<keyword evidence="5" id="KW-1185">Reference proteome</keyword>
<dbReference type="SMART" id="SM00360">
    <property type="entry name" value="RRM"/>
    <property type="match status" value="1"/>
</dbReference>
<gene>
    <name evidence="4" type="ORF">BEWA_006550</name>
</gene>
<dbReference type="VEuPathDB" id="PiroplasmaDB:BEWA_006550"/>
<dbReference type="Gene3D" id="3.30.70.330">
    <property type="match status" value="1"/>
</dbReference>
<reference evidence="4 5" key="1">
    <citation type="journal article" date="2012" name="BMC Genomics">
        <title>Comparative genomic analysis and phylogenetic position of Theileria equi.</title>
        <authorList>
            <person name="Kappmeyer L.S."/>
            <person name="Thiagarajan M."/>
            <person name="Herndon D.R."/>
            <person name="Ramsay J.D."/>
            <person name="Caler E."/>
            <person name="Djikeng A."/>
            <person name="Gillespie J.J."/>
            <person name="Lau A.O."/>
            <person name="Roalson E.H."/>
            <person name="Silva J.C."/>
            <person name="Silva M.G."/>
            <person name="Suarez C.E."/>
            <person name="Ueti M.W."/>
            <person name="Nene V.M."/>
            <person name="Mealey R.H."/>
            <person name="Knowles D.P."/>
            <person name="Brayton K.A."/>
        </authorList>
    </citation>
    <scope>NUCLEOTIDE SEQUENCE [LARGE SCALE GENOMIC DNA]</scope>
    <source>
        <strain evidence="4 5">WA</strain>
    </source>
</reference>
<organism evidence="4 5">
    <name type="scientific">Theileria equi strain WA</name>
    <dbReference type="NCBI Taxonomy" id="1537102"/>
    <lineage>
        <taxon>Eukaryota</taxon>
        <taxon>Sar</taxon>
        <taxon>Alveolata</taxon>
        <taxon>Apicomplexa</taxon>
        <taxon>Aconoidasida</taxon>
        <taxon>Piroplasmida</taxon>
        <taxon>Theileriidae</taxon>
        <taxon>Theileria</taxon>
    </lineage>
</organism>
<name>L0B1X2_THEEQ</name>
<dbReference type="GeneID" id="15805483"/>
<evidence type="ECO:0000256" key="2">
    <source>
        <dbReference type="SAM" id="MobiDB-lite"/>
    </source>
</evidence>
<dbReference type="PANTHER" id="PTHR48034">
    <property type="entry name" value="TRANSFORMER-2 SEX-DETERMINING PROTEIN-RELATED"/>
    <property type="match status" value="1"/>
</dbReference>
<dbReference type="RefSeq" id="XP_004830912.1">
    <property type="nucleotide sequence ID" value="XM_004830855.1"/>
</dbReference>
<proteinExistence type="predicted"/>
<dbReference type="EMBL" id="CP001670">
    <property type="protein sequence ID" value="AFZ81246.1"/>
    <property type="molecule type" value="Genomic_DNA"/>
</dbReference>
<evidence type="ECO:0000313" key="5">
    <source>
        <dbReference type="Proteomes" id="UP000031512"/>
    </source>
</evidence>
<dbReference type="InterPro" id="IPR035979">
    <property type="entry name" value="RBD_domain_sf"/>
</dbReference>
<dbReference type="InterPro" id="IPR050441">
    <property type="entry name" value="RBM"/>
</dbReference>
<dbReference type="SUPFAM" id="SSF54928">
    <property type="entry name" value="RNA-binding domain, RBD"/>
    <property type="match status" value="1"/>
</dbReference>
<dbReference type="Pfam" id="PF00076">
    <property type="entry name" value="RRM_1"/>
    <property type="match status" value="1"/>
</dbReference>
<dbReference type="KEGG" id="beq:BEWA_006550"/>
<evidence type="ECO:0000256" key="1">
    <source>
        <dbReference type="PROSITE-ProRule" id="PRU00176"/>
    </source>
</evidence>
<dbReference type="eggNOG" id="KOG0118">
    <property type="taxonomic scope" value="Eukaryota"/>
</dbReference>
<dbReference type="AlphaFoldDB" id="L0B1X2"/>
<protein>
    <submittedName>
        <fullName evidence="4">RNA recognition motif domain-containing protein</fullName>
    </submittedName>
</protein>
<dbReference type="InterPro" id="IPR000504">
    <property type="entry name" value="RRM_dom"/>
</dbReference>
<dbReference type="Proteomes" id="UP000031512">
    <property type="component" value="Chromosome 3"/>
</dbReference>
<dbReference type="InterPro" id="IPR012677">
    <property type="entry name" value="Nucleotide-bd_a/b_plait_sf"/>
</dbReference>
<evidence type="ECO:0000259" key="3">
    <source>
        <dbReference type="PROSITE" id="PS50102"/>
    </source>
</evidence>
<accession>L0B1X2</accession>
<dbReference type="PROSITE" id="PS50102">
    <property type="entry name" value="RRM"/>
    <property type="match status" value="1"/>
</dbReference>
<keyword evidence="1" id="KW-0694">RNA-binding</keyword>
<feature type="compositionally biased region" description="Basic and acidic residues" evidence="2">
    <location>
        <begin position="141"/>
        <end position="192"/>
    </location>
</feature>
<feature type="compositionally biased region" description="Basic and acidic residues" evidence="2">
    <location>
        <begin position="199"/>
        <end position="212"/>
    </location>
</feature>
<dbReference type="GO" id="GO:0003723">
    <property type="term" value="F:RNA binding"/>
    <property type="evidence" value="ECO:0007669"/>
    <property type="project" value="UniProtKB-UniRule"/>
</dbReference>